<dbReference type="SMART" id="SM00062">
    <property type="entry name" value="PBPb"/>
    <property type="match status" value="1"/>
</dbReference>
<protein>
    <submittedName>
        <fullName evidence="3">ABC transporter arginine-binding protein 1</fullName>
    </submittedName>
</protein>
<feature type="domain" description="Solute-binding protein family 3/N-terminal" evidence="2">
    <location>
        <begin position="31"/>
        <end position="255"/>
    </location>
</feature>
<accession>A0AAE4SBV1</accession>
<evidence type="ECO:0000256" key="1">
    <source>
        <dbReference type="ARBA" id="ARBA00022729"/>
    </source>
</evidence>
<dbReference type="AlphaFoldDB" id="A0AAE4SBV1"/>
<dbReference type="Pfam" id="PF00497">
    <property type="entry name" value="SBP_bac_3"/>
    <property type="match status" value="1"/>
</dbReference>
<evidence type="ECO:0000313" key="4">
    <source>
        <dbReference type="Proteomes" id="UP001283212"/>
    </source>
</evidence>
<dbReference type="PANTHER" id="PTHR35936">
    <property type="entry name" value="MEMBRANE-BOUND LYTIC MUREIN TRANSGLYCOSYLASE F"/>
    <property type="match status" value="1"/>
</dbReference>
<reference evidence="3 4" key="1">
    <citation type="submission" date="2023-06" db="EMBL/GenBank/DDBJ databases">
        <title>Genome sequence of Methancorpusculaceae sp. Cs1.</title>
        <authorList>
            <person name="Protasov E."/>
            <person name="Platt K."/>
            <person name="Poehlein A."/>
            <person name="Daniel R."/>
            <person name="Brune A."/>
        </authorList>
    </citation>
    <scope>NUCLEOTIDE SEQUENCE [LARGE SCALE GENOMIC DNA]</scope>
    <source>
        <strain evidence="3 4">Cs1</strain>
    </source>
</reference>
<comment type="caution">
    <text evidence="3">The sequence shown here is derived from an EMBL/GenBank/DDBJ whole genome shotgun (WGS) entry which is preliminary data.</text>
</comment>
<dbReference type="CDD" id="cd13530">
    <property type="entry name" value="PBP2_peptides_like"/>
    <property type="match status" value="1"/>
</dbReference>
<dbReference type="Gene3D" id="3.40.190.10">
    <property type="entry name" value="Periplasmic binding protein-like II"/>
    <property type="match status" value="2"/>
</dbReference>
<organism evidence="3 4">
    <name type="scientific">Methanorbis rubei</name>
    <dbReference type="NCBI Taxonomy" id="3028300"/>
    <lineage>
        <taxon>Archaea</taxon>
        <taxon>Methanobacteriati</taxon>
        <taxon>Methanobacteriota</taxon>
        <taxon>Stenosarchaea group</taxon>
        <taxon>Methanomicrobia</taxon>
        <taxon>Methanomicrobiales</taxon>
        <taxon>Methanocorpusculaceae</taxon>
        <taxon>Methanorbis</taxon>
    </lineage>
</organism>
<name>A0AAE4SBV1_9EURY</name>
<dbReference type="PROSITE" id="PS51257">
    <property type="entry name" value="PROKAR_LIPOPROTEIN"/>
    <property type="match status" value="1"/>
</dbReference>
<dbReference type="EMBL" id="JAWDKB010000003">
    <property type="protein sequence ID" value="MDV0443389.1"/>
    <property type="molecule type" value="Genomic_DNA"/>
</dbReference>
<dbReference type="RefSeq" id="WP_338095916.1">
    <property type="nucleotide sequence ID" value="NZ_JAWDKB010000003.1"/>
</dbReference>
<keyword evidence="1" id="KW-0732">Signal</keyword>
<sequence length="256" mass="27436">MRKHVVCGILCFCLIVAVVASGCIGTPAEKKLIVGIGENYPPYGYPDTNGTYVGLDVESMQWIADQNGFDIAYTALPWTNIVDNVADGTVDIIYCGLTITPERSEIVDFSNPYLSVNIAVAVLPNSSLTKEDVLSGNASVTTQKGGTSYAWTEKNLNETGILGEGAFMPQATINDAFAMLADGTCDAVIYDEITVNSYVARGVAKKIGVIEVNDPYGVAVRKGDNETLQMINKGIADLQASSKWQELLDKYGVILS</sequence>
<gene>
    <name evidence="3" type="primary">artJ_2</name>
    <name evidence="3" type="ORF">McpCs1_07640</name>
</gene>
<proteinExistence type="predicted"/>
<evidence type="ECO:0000259" key="2">
    <source>
        <dbReference type="SMART" id="SM00062"/>
    </source>
</evidence>
<evidence type="ECO:0000313" key="3">
    <source>
        <dbReference type="EMBL" id="MDV0443389.1"/>
    </source>
</evidence>
<dbReference type="InterPro" id="IPR001638">
    <property type="entry name" value="Solute-binding_3/MltF_N"/>
</dbReference>
<keyword evidence="4" id="KW-1185">Reference proteome</keyword>
<dbReference type="PANTHER" id="PTHR35936:SF19">
    <property type="entry name" value="AMINO-ACID-BINDING PROTEIN YXEM-RELATED"/>
    <property type="match status" value="1"/>
</dbReference>
<dbReference type="SUPFAM" id="SSF53850">
    <property type="entry name" value="Periplasmic binding protein-like II"/>
    <property type="match status" value="1"/>
</dbReference>
<dbReference type="Proteomes" id="UP001283212">
    <property type="component" value="Unassembled WGS sequence"/>
</dbReference>